<dbReference type="SMART" id="SM00822">
    <property type="entry name" value="PKS_KR"/>
    <property type="match status" value="1"/>
</dbReference>
<accession>A0ABY3XN47</accession>
<evidence type="ECO:0000259" key="5">
    <source>
        <dbReference type="SMART" id="SM00822"/>
    </source>
</evidence>
<dbReference type="PRINTS" id="PR00081">
    <property type="entry name" value="GDHRDH"/>
</dbReference>
<evidence type="ECO:0000256" key="4">
    <source>
        <dbReference type="SAM" id="MobiDB-lite"/>
    </source>
</evidence>
<evidence type="ECO:0000256" key="3">
    <source>
        <dbReference type="RuleBase" id="RU000363"/>
    </source>
</evidence>
<dbReference type="InterPro" id="IPR002347">
    <property type="entry name" value="SDR_fam"/>
</dbReference>
<dbReference type="Proteomes" id="UP001202244">
    <property type="component" value="Chromosome"/>
</dbReference>
<gene>
    <name evidence="6" type="ORF">MMF93_04675</name>
</gene>
<dbReference type="InterPro" id="IPR036291">
    <property type="entry name" value="NAD(P)-bd_dom_sf"/>
</dbReference>
<protein>
    <submittedName>
        <fullName evidence="6">SDR family oxidoreductase</fullName>
    </submittedName>
</protein>
<name>A0ABY3XN47_9ACTN</name>
<dbReference type="Gene3D" id="3.40.50.720">
    <property type="entry name" value="NAD(P)-binding Rossmann-like Domain"/>
    <property type="match status" value="1"/>
</dbReference>
<sequence length="339" mass="36470">MASTTRRPVAVVTGGTGGVGRAAVREFAARGYDVAVLARVRAGLDAAVEDVEAAGGRALGIAADVADHQAVRQAAERAEQELGAIDVWVNVAFTGSLAFFWDTSPQEYARMTEVTYLGQVNGTRAALERMRPRDRGVVVNVGSAMAYRSIPLQSAYCGAKHAVKGFSESVMTELIHEKSNVKLCMIQLPGLNTPQFNWNLSRMPRHPMPVPPVFQPELAAKGIAFLAEHPRRNMWVGVSTALTIWAERLAPKLVDLYLGRKGVQSQQTGKDAPRWGANLEHPADEETDRGVHGAFDTMAHERDPVLWMSQRRRGVLGGLAAAAAVGLAAACGRAARASR</sequence>
<evidence type="ECO:0000313" key="7">
    <source>
        <dbReference type="Proteomes" id="UP001202244"/>
    </source>
</evidence>
<dbReference type="EMBL" id="CP093846">
    <property type="protein sequence ID" value="UNS95867.1"/>
    <property type="molecule type" value="Genomic_DNA"/>
</dbReference>
<dbReference type="SUPFAM" id="SSF51735">
    <property type="entry name" value="NAD(P)-binding Rossmann-fold domains"/>
    <property type="match status" value="1"/>
</dbReference>
<proteinExistence type="inferred from homology"/>
<evidence type="ECO:0000256" key="1">
    <source>
        <dbReference type="ARBA" id="ARBA00006484"/>
    </source>
</evidence>
<dbReference type="RefSeq" id="WP_242749795.1">
    <property type="nucleotide sequence ID" value="NZ_CP093846.1"/>
</dbReference>
<dbReference type="Pfam" id="PF00106">
    <property type="entry name" value="adh_short"/>
    <property type="match status" value="1"/>
</dbReference>
<feature type="domain" description="Ketoreductase" evidence="5">
    <location>
        <begin position="8"/>
        <end position="194"/>
    </location>
</feature>
<dbReference type="PRINTS" id="PR00080">
    <property type="entry name" value="SDRFAMILY"/>
</dbReference>
<comment type="similarity">
    <text evidence="1 3">Belongs to the short-chain dehydrogenases/reductases (SDR) family.</text>
</comment>
<reference evidence="6 7" key="1">
    <citation type="journal article" date="2023" name="Microbiol. Spectr.">
        <title>Synergy between Genome Mining, Metabolomics, and Bioinformatics Uncovers Antibacterial Chlorinated Carbazole Alkaloids and Their Biosynthetic Gene Cluster from Streptomyces tubbatahanensis sp. nov., a Novel Actinomycete Isolated from Sulu Sea, Philippines.</title>
        <authorList>
            <person name="Tenebro C.P."/>
            <person name="Trono D.J.V.L."/>
            <person name="Balida L.A.P."/>
            <person name="Bayog L.K.A."/>
            <person name="Bruna J.R."/>
            <person name="Sabido E.M."/>
            <person name="Caspe D.P.C."/>
            <person name="de Los Santos E.L.C."/>
            <person name="Saludes J.P."/>
            <person name="Dalisay D.S."/>
        </authorList>
    </citation>
    <scope>NUCLEOTIDE SEQUENCE [LARGE SCALE GENOMIC DNA]</scope>
    <source>
        <strain evidence="6 7">DSD3025</strain>
    </source>
</reference>
<dbReference type="NCBIfam" id="NF005495">
    <property type="entry name" value="PRK07109.1"/>
    <property type="match status" value="1"/>
</dbReference>
<keyword evidence="2" id="KW-0560">Oxidoreductase</keyword>
<evidence type="ECO:0000256" key="2">
    <source>
        <dbReference type="ARBA" id="ARBA00023002"/>
    </source>
</evidence>
<feature type="region of interest" description="Disordered" evidence="4">
    <location>
        <begin position="266"/>
        <end position="289"/>
    </location>
</feature>
<keyword evidence="7" id="KW-1185">Reference proteome</keyword>
<dbReference type="PANTHER" id="PTHR44196">
    <property type="entry name" value="DEHYDROGENASE/REDUCTASE SDR FAMILY MEMBER 7B"/>
    <property type="match status" value="1"/>
</dbReference>
<dbReference type="InterPro" id="IPR020904">
    <property type="entry name" value="Sc_DH/Rdtase_CS"/>
</dbReference>
<dbReference type="InterPro" id="IPR057326">
    <property type="entry name" value="KR_dom"/>
</dbReference>
<evidence type="ECO:0000313" key="6">
    <source>
        <dbReference type="EMBL" id="UNS95867.1"/>
    </source>
</evidence>
<dbReference type="PROSITE" id="PS00061">
    <property type="entry name" value="ADH_SHORT"/>
    <property type="match status" value="1"/>
</dbReference>
<dbReference type="PANTHER" id="PTHR44196:SF1">
    <property type="entry name" value="DEHYDROGENASE_REDUCTASE SDR FAMILY MEMBER 7B"/>
    <property type="match status" value="1"/>
</dbReference>
<organism evidence="6 7">
    <name type="scientific">Streptomyces tubbatahanensis</name>
    <dbReference type="NCBI Taxonomy" id="2923272"/>
    <lineage>
        <taxon>Bacteria</taxon>
        <taxon>Bacillati</taxon>
        <taxon>Actinomycetota</taxon>
        <taxon>Actinomycetes</taxon>
        <taxon>Kitasatosporales</taxon>
        <taxon>Streptomycetaceae</taxon>
        <taxon>Streptomyces</taxon>
    </lineage>
</organism>